<sequence>MNAQQRELTPLFSSTGVDDTSQFLRELGPDWHLATILRTEPVDPERTPVQSTTSDLSPDGVSVTSTQTTFNEHLQEPLSLLDLPGEIRNKIYSWLMPDSSLEHCHERDHIEVFGLTSVSRVCRLVRDEFLSYLLNNVGFKTTICWLQRYIATFGKMLFVCQGSLIILYSPTSMYTAVELLPLLELATRSPALFIRFELLEDIDWQLPFDITLTEDLNNLLHACRSNEALASHIRHSVLRSIEFHSRTYLQHKYPYARLNTRIQINFRREYKQLWMDGTHFFDELQHFLSDTSLDSFTTLDMWVGVASMGARGKGLLTSTEVEELAPFLKRKSTTAE</sequence>
<dbReference type="EMBL" id="JAKIXB020000025">
    <property type="protein sequence ID" value="KAL1597648.1"/>
    <property type="molecule type" value="Genomic_DNA"/>
</dbReference>
<protein>
    <recommendedName>
        <fullName evidence="4">F-box domain-containing protein</fullName>
    </recommendedName>
</protein>
<proteinExistence type="predicted"/>
<evidence type="ECO:0000313" key="2">
    <source>
        <dbReference type="EMBL" id="KAL1597648.1"/>
    </source>
</evidence>
<organism evidence="2 3">
    <name type="scientific">Nothophoma quercina</name>
    <dbReference type="NCBI Taxonomy" id="749835"/>
    <lineage>
        <taxon>Eukaryota</taxon>
        <taxon>Fungi</taxon>
        <taxon>Dikarya</taxon>
        <taxon>Ascomycota</taxon>
        <taxon>Pezizomycotina</taxon>
        <taxon>Dothideomycetes</taxon>
        <taxon>Pleosporomycetidae</taxon>
        <taxon>Pleosporales</taxon>
        <taxon>Pleosporineae</taxon>
        <taxon>Didymellaceae</taxon>
        <taxon>Nothophoma</taxon>
    </lineage>
</organism>
<reference evidence="2 3" key="1">
    <citation type="submission" date="2024-02" db="EMBL/GenBank/DDBJ databases">
        <title>De novo assembly and annotation of 12 fungi associated with fruit tree decline syndrome in Ontario, Canada.</title>
        <authorList>
            <person name="Sulman M."/>
            <person name="Ellouze W."/>
            <person name="Ilyukhin E."/>
        </authorList>
    </citation>
    <scope>NUCLEOTIDE SEQUENCE [LARGE SCALE GENOMIC DNA]</scope>
    <source>
        <strain evidence="2 3">M97-236</strain>
    </source>
</reference>
<dbReference type="Proteomes" id="UP001521222">
    <property type="component" value="Unassembled WGS sequence"/>
</dbReference>
<gene>
    <name evidence="2" type="ORF">SLS59_007346</name>
</gene>
<keyword evidence="3" id="KW-1185">Reference proteome</keyword>
<feature type="compositionally biased region" description="Polar residues" evidence="1">
    <location>
        <begin position="48"/>
        <end position="62"/>
    </location>
</feature>
<evidence type="ECO:0000256" key="1">
    <source>
        <dbReference type="SAM" id="MobiDB-lite"/>
    </source>
</evidence>
<comment type="caution">
    <text evidence="2">The sequence shown here is derived from an EMBL/GenBank/DDBJ whole genome shotgun (WGS) entry which is preliminary data.</text>
</comment>
<name>A0ABR3R023_9PLEO</name>
<evidence type="ECO:0008006" key="4">
    <source>
        <dbReference type="Google" id="ProtNLM"/>
    </source>
</evidence>
<accession>A0ABR3R023</accession>
<evidence type="ECO:0000313" key="3">
    <source>
        <dbReference type="Proteomes" id="UP001521222"/>
    </source>
</evidence>
<feature type="region of interest" description="Disordered" evidence="1">
    <location>
        <begin position="42"/>
        <end position="62"/>
    </location>
</feature>